<gene>
    <name evidence="2" type="ORF">ST47_g7717</name>
</gene>
<organism evidence="2 3">
    <name type="scientific">Didymella rabiei</name>
    <name type="common">Chickpea ascochyta blight fungus</name>
    <name type="synonym">Mycosphaerella rabiei</name>
    <dbReference type="NCBI Taxonomy" id="5454"/>
    <lineage>
        <taxon>Eukaryota</taxon>
        <taxon>Fungi</taxon>
        <taxon>Dikarya</taxon>
        <taxon>Ascomycota</taxon>
        <taxon>Pezizomycotina</taxon>
        <taxon>Dothideomycetes</taxon>
        <taxon>Pleosporomycetidae</taxon>
        <taxon>Pleosporales</taxon>
        <taxon>Pleosporineae</taxon>
        <taxon>Didymellaceae</taxon>
        <taxon>Ascochyta</taxon>
    </lineage>
</organism>
<feature type="compositionally biased region" description="Basic residues" evidence="1">
    <location>
        <begin position="426"/>
        <end position="435"/>
    </location>
</feature>
<feature type="compositionally biased region" description="Acidic residues" evidence="1">
    <location>
        <begin position="324"/>
        <end position="338"/>
    </location>
</feature>
<feature type="compositionally biased region" description="Polar residues" evidence="1">
    <location>
        <begin position="597"/>
        <end position="609"/>
    </location>
</feature>
<sequence length="957" mass="103968">MSVPDFDAQLLIPDNNASHQQLAGLIAAGGFTGAGLPDTAHRYLDVFCNKSYSNSRRRWAGIALAGMMRASASVVQRLKKLAQGLPRLGAVILDQNESEERRIIAGLIIRQGLEASVDFADFWESDKVLHSAPNFPRDAGEHWMGHFQTYLDTLGSLALANLNDDPLILYPMALSASDGFQWTGTSAVAIVERDLLTIVVSDSTLTENQFIDIPISHIKDTSLQQDSPHESQEGRSGHKMHALVINLQAKSMTYRLNSSDRQGSEFKVSFLSHEDADEFEVGICDARKTAHATTTAATDSTVSSSSLASQRGTDIVSSSKQQEDSPDDPEVDAIDESPDQPIEKQSPTQHAQDKGKGKLPKISYATKQKVKQLPPGRSKATRSRPSTKAKPVVYQDEDDDDDEETSEDEYDLQSKVPAHSITGHGTGRKPLGRRKPNIEDDEFVPAASKAKPKTAKRKRGSSDAGDNRPKKKTQTKTGDVKQEMKALDGAQAKPARARKPMKQSTQHNLQNEASSRHSLIGGLLNSKSPSKASAPAFKKPGQPASTPGRARAQPARTTPKPQTPVEMQDDVDLPVCIASSTPSSRAMHEDDFGVHSTPANSEILSSNSKRVPDSPHAESTAISGHANRDDVHREKRMGELEMARSDPFKQRQASQKISSFTRKLTGESVTNDGLDLVDEEPVDATHELKVSLANQPLLRQSPSVSKHRTDVQSGPHMQSAAARIRGLQSLSVKMSEARGAAAASHSETARKTDMAQDSRYRRRAQDGNRARANDAIMSGPHEAVEDTLADVQDQGEVEGDNTLVGEEMELPNQYGSKASELHFRSSPPMPDSSSVVGGLSDESEAEAEASPPTSGADEVEWEAALEPHQRALHEQLVRTSKRVVRHIVDNETAVMEIADVFGDDGVRVVDVLLERQGVACAEAFEGLESKRRGLLEELTGASRSLKAARQQVKRGDV</sequence>
<dbReference type="Proteomes" id="UP000076837">
    <property type="component" value="Unassembled WGS sequence"/>
</dbReference>
<feature type="compositionally biased region" description="Acidic residues" evidence="1">
    <location>
        <begin position="785"/>
        <end position="799"/>
    </location>
</feature>
<evidence type="ECO:0000313" key="2">
    <source>
        <dbReference type="EMBL" id="KZM21139.1"/>
    </source>
</evidence>
<proteinExistence type="predicted"/>
<feature type="region of interest" description="Disordered" evidence="1">
    <location>
        <begin position="693"/>
        <end position="720"/>
    </location>
</feature>
<evidence type="ECO:0000313" key="3">
    <source>
        <dbReference type="Proteomes" id="UP000076837"/>
    </source>
</evidence>
<protein>
    <submittedName>
        <fullName evidence="2">Uncharacterized protein</fullName>
    </submittedName>
</protein>
<feature type="region of interest" description="Disordered" evidence="1">
    <location>
        <begin position="820"/>
        <end position="858"/>
    </location>
</feature>
<name>A0A163ADZ1_DIDRA</name>
<accession>A0A163ADZ1</accession>
<evidence type="ECO:0000256" key="1">
    <source>
        <dbReference type="SAM" id="MobiDB-lite"/>
    </source>
</evidence>
<feature type="compositionally biased region" description="Polar residues" evidence="1">
    <location>
        <begin position="693"/>
        <end position="704"/>
    </location>
</feature>
<feature type="compositionally biased region" description="Low complexity" evidence="1">
    <location>
        <begin position="526"/>
        <end position="540"/>
    </location>
</feature>
<feature type="compositionally biased region" description="Basic residues" evidence="1">
    <location>
        <begin position="450"/>
        <end position="459"/>
    </location>
</feature>
<feature type="compositionally biased region" description="Basic and acidic residues" evidence="1">
    <location>
        <begin position="747"/>
        <end position="772"/>
    </location>
</feature>
<feature type="region of interest" description="Disordered" evidence="1">
    <location>
        <begin position="735"/>
        <end position="805"/>
    </location>
</feature>
<feature type="compositionally biased region" description="Polar residues" evidence="1">
    <location>
        <begin position="310"/>
        <end position="320"/>
    </location>
</feature>
<feature type="region of interest" description="Disordered" evidence="1">
    <location>
        <begin position="292"/>
        <end position="631"/>
    </location>
</feature>
<reference evidence="2 3" key="1">
    <citation type="journal article" date="2016" name="Sci. Rep.">
        <title>Draft genome sequencing and secretome analysis of fungal phytopathogen Ascochyta rabiei provides insight into the necrotrophic effector repertoire.</title>
        <authorList>
            <person name="Verma S."/>
            <person name="Gazara R.K."/>
            <person name="Nizam S."/>
            <person name="Parween S."/>
            <person name="Chattopadhyay D."/>
            <person name="Verma P.K."/>
        </authorList>
    </citation>
    <scope>NUCLEOTIDE SEQUENCE [LARGE SCALE GENOMIC DNA]</scope>
    <source>
        <strain evidence="2 3">ArDII</strain>
    </source>
</reference>
<keyword evidence="3" id="KW-1185">Reference proteome</keyword>
<dbReference type="EMBL" id="JYNV01000256">
    <property type="protein sequence ID" value="KZM21139.1"/>
    <property type="molecule type" value="Genomic_DNA"/>
</dbReference>
<comment type="caution">
    <text evidence="2">The sequence shown here is derived from an EMBL/GenBank/DDBJ whole genome shotgun (WGS) entry which is preliminary data.</text>
</comment>
<feature type="compositionally biased region" description="Polar residues" evidence="1">
    <location>
        <begin position="502"/>
        <end position="517"/>
    </location>
</feature>
<feature type="compositionally biased region" description="Low complexity" evidence="1">
    <location>
        <begin position="292"/>
        <end position="309"/>
    </location>
</feature>
<dbReference type="STRING" id="5454.A0A163ADZ1"/>
<feature type="compositionally biased region" description="Acidic residues" evidence="1">
    <location>
        <begin position="395"/>
        <end position="411"/>
    </location>
</feature>
<dbReference type="AlphaFoldDB" id="A0A163ADZ1"/>